<evidence type="ECO:0000259" key="9">
    <source>
        <dbReference type="Pfam" id="PF05572"/>
    </source>
</evidence>
<evidence type="ECO:0000256" key="8">
    <source>
        <dbReference type="ARBA" id="ARBA00023157"/>
    </source>
</evidence>
<keyword evidence="6" id="KW-0862">Zinc</keyword>
<evidence type="ECO:0000256" key="1">
    <source>
        <dbReference type="ARBA" id="ARBA00008721"/>
    </source>
</evidence>
<dbReference type="GO" id="GO:0046872">
    <property type="term" value="F:metal ion binding"/>
    <property type="evidence" value="ECO:0007669"/>
    <property type="project" value="UniProtKB-KW"/>
</dbReference>
<dbReference type="AlphaFoldDB" id="A0A4D7JIY1"/>
<evidence type="ECO:0000256" key="7">
    <source>
        <dbReference type="ARBA" id="ARBA00023049"/>
    </source>
</evidence>
<keyword evidence="8" id="KW-1015">Disulfide bond</keyword>
<evidence type="ECO:0000256" key="5">
    <source>
        <dbReference type="ARBA" id="ARBA00022801"/>
    </source>
</evidence>
<dbReference type="EMBL" id="CP028923">
    <property type="protein sequence ID" value="QCK14943.1"/>
    <property type="molecule type" value="Genomic_DNA"/>
</dbReference>
<name>A0A4D7JIY1_9BACT</name>
<dbReference type="PANTHER" id="PTHR47466:SF1">
    <property type="entry name" value="METALLOPROTEASE MEP1 (AFU_ORTHOLOGUE AFUA_1G07730)-RELATED"/>
    <property type="match status" value="1"/>
</dbReference>
<dbReference type="RefSeq" id="WP_137090530.1">
    <property type="nucleotide sequence ID" value="NZ_CP028923.1"/>
</dbReference>
<keyword evidence="7" id="KW-0482">Metalloprotease</keyword>
<gene>
    <name evidence="10" type="ORF">DCC35_09415</name>
</gene>
<dbReference type="SUPFAM" id="SSF55486">
    <property type="entry name" value="Metalloproteases ('zincins'), catalytic domain"/>
    <property type="match status" value="1"/>
</dbReference>
<evidence type="ECO:0000313" key="10">
    <source>
        <dbReference type="EMBL" id="QCK14943.1"/>
    </source>
</evidence>
<dbReference type="OrthoDB" id="6278496at2"/>
<evidence type="ECO:0000313" key="11">
    <source>
        <dbReference type="Proteomes" id="UP000298616"/>
    </source>
</evidence>
<dbReference type="CDD" id="cd04275">
    <property type="entry name" value="ZnMc_pappalysin_like"/>
    <property type="match status" value="1"/>
</dbReference>
<dbReference type="Pfam" id="PF05572">
    <property type="entry name" value="Peptidase_M43"/>
    <property type="match status" value="1"/>
</dbReference>
<keyword evidence="11" id="KW-1185">Reference proteome</keyword>
<keyword evidence="5" id="KW-0378">Hydrolase</keyword>
<evidence type="ECO:0000256" key="4">
    <source>
        <dbReference type="ARBA" id="ARBA00022729"/>
    </source>
</evidence>
<comment type="similarity">
    <text evidence="1">Belongs to the peptidase M43B family.</text>
</comment>
<dbReference type="Gene3D" id="3.40.390.10">
    <property type="entry name" value="Collagenase (Catalytic Domain)"/>
    <property type="match status" value="1"/>
</dbReference>
<dbReference type="PANTHER" id="PTHR47466">
    <property type="match status" value="1"/>
</dbReference>
<accession>A0A4D7JIY1</accession>
<dbReference type="KEGG" id="fpf:DCC35_09415"/>
<dbReference type="GO" id="GO:0008237">
    <property type="term" value="F:metallopeptidase activity"/>
    <property type="evidence" value="ECO:0007669"/>
    <property type="project" value="UniProtKB-KW"/>
</dbReference>
<sequence>MVRFNFLALLIITLIQFRAFSQEKCGTVLLSKQKYGDSYQKKVLNFERWINKKESESTEIFKTNEENVVQIPVVIHIVHNGESLGIESNIPQEQILNQLETLNEDFRRMNADSVFTRNIFKPFAADTQIEFVLAKQDPNGLPTTGIIRTQGPQNSYSLSQSDESELKAASYWPAEDYLNIWVAELSFTLIGYAQFPVSDLPGLESAKDDRLTDGVVIDYEYFGTGFNTVPSSKGRTLTHEIGHFFGLRHVWGDGDCSASDYVNDTPDQLTSTNGCPENSFTCGSEDMFENYMDYTRDECMNIFTVDQSSRMHIILNESPRRASLLNSPGLIQPEEYNNDLRVGDILYPGLVHSDETLAPEFEIINAGKTAVDNFTIDIIGGLNRVTLTPTSPIPAGESVLVSGVDLTLLESENFKQQISIEINFPEDENLTNNLKVKSFYYHPFQLIAPFRERFEGPTNWLNIDEENELKWQFTNSVFSPVGESSLVGTFDNIFETIGNPMIITPEFDLSETEEASVFIDVSYRPASGTITDILNVLLSTNGGETFDVNLATISANTLNSEPFRGHGNHLQSLIGEGYILT</sequence>
<protein>
    <recommendedName>
        <fullName evidence="9">Peptidase M43 pregnancy-associated plasma-A domain-containing protein</fullName>
    </recommendedName>
</protein>
<evidence type="ECO:0000256" key="6">
    <source>
        <dbReference type="ARBA" id="ARBA00022833"/>
    </source>
</evidence>
<dbReference type="InterPro" id="IPR024079">
    <property type="entry name" value="MetalloPept_cat_dom_sf"/>
</dbReference>
<dbReference type="GO" id="GO:0006508">
    <property type="term" value="P:proteolysis"/>
    <property type="evidence" value="ECO:0007669"/>
    <property type="project" value="UniProtKB-KW"/>
</dbReference>
<keyword evidence="4" id="KW-0732">Signal</keyword>
<evidence type="ECO:0000256" key="2">
    <source>
        <dbReference type="ARBA" id="ARBA00022670"/>
    </source>
</evidence>
<proteinExistence type="inferred from homology"/>
<feature type="domain" description="Peptidase M43 pregnancy-associated plasma-A" evidence="9">
    <location>
        <begin position="168"/>
        <end position="315"/>
    </location>
</feature>
<organism evidence="10 11">
    <name type="scientific">Mangrovivirga cuniculi</name>
    <dbReference type="NCBI Taxonomy" id="2715131"/>
    <lineage>
        <taxon>Bacteria</taxon>
        <taxon>Pseudomonadati</taxon>
        <taxon>Bacteroidota</taxon>
        <taxon>Cytophagia</taxon>
        <taxon>Cytophagales</taxon>
        <taxon>Mangrovivirgaceae</taxon>
        <taxon>Mangrovivirga</taxon>
    </lineage>
</organism>
<dbReference type="Proteomes" id="UP000298616">
    <property type="component" value="Chromosome"/>
</dbReference>
<keyword evidence="3" id="KW-0479">Metal-binding</keyword>
<evidence type="ECO:0000256" key="3">
    <source>
        <dbReference type="ARBA" id="ARBA00022723"/>
    </source>
</evidence>
<reference evidence="10 11" key="1">
    <citation type="submission" date="2018-04" db="EMBL/GenBank/DDBJ databases">
        <title>Complete genome uncultured novel isolate.</title>
        <authorList>
            <person name="Merlino G."/>
        </authorList>
    </citation>
    <scope>NUCLEOTIDE SEQUENCE [LARGE SCALE GENOMIC DNA]</scope>
    <source>
        <strain evidence="11">R1DC9</strain>
    </source>
</reference>
<dbReference type="InterPro" id="IPR008754">
    <property type="entry name" value="Peptidase_M43"/>
</dbReference>
<keyword evidence="2" id="KW-0645">Protease</keyword>